<dbReference type="AlphaFoldDB" id="A0A9D4RJ29"/>
<organism evidence="2 3">
    <name type="scientific">Dreissena polymorpha</name>
    <name type="common">Zebra mussel</name>
    <name type="synonym">Mytilus polymorpha</name>
    <dbReference type="NCBI Taxonomy" id="45954"/>
    <lineage>
        <taxon>Eukaryota</taxon>
        <taxon>Metazoa</taxon>
        <taxon>Spiralia</taxon>
        <taxon>Lophotrochozoa</taxon>
        <taxon>Mollusca</taxon>
        <taxon>Bivalvia</taxon>
        <taxon>Autobranchia</taxon>
        <taxon>Heteroconchia</taxon>
        <taxon>Euheterodonta</taxon>
        <taxon>Imparidentia</taxon>
        <taxon>Neoheterodontei</taxon>
        <taxon>Myida</taxon>
        <taxon>Dreissenoidea</taxon>
        <taxon>Dreissenidae</taxon>
        <taxon>Dreissena</taxon>
    </lineage>
</organism>
<evidence type="ECO:0000313" key="3">
    <source>
        <dbReference type="Proteomes" id="UP000828390"/>
    </source>
</evidence>
<gene>
    <name evidence="2" type="ORF">DPMN_031201</name>
</gene>
<feature type="region of interest" description="Disordered" evidence="1">
    <location>
        <begin position="1"/>
        <end position="24"/>
    </location>
</feature>
<protein>
    <submittedName>
        <fullName evidence="2">Uncharacterized protein</fullName>
    </submittedName>
</protein>
<keyword evidence="3" id="KW-1185">Reference proteome</keyword>
<comment type="caution">
    <text evidence="2">The sequence shown here is derived from an EMBL/GenBank/DDBJ whole genome shotgun (WGS) entry which is preliminary data.</text>
</comment>
<reference evidence="2" key="2">
    <citation type="submission" date="2020-11" db="EMBL/GenBank/DDBJ databases">
        <authorList>
            <person name="McCartney M.A."/>
            <person name="Auch B."/>
            <person name="Kono T."/>
            <person name="Mallez S."/>
            <person name="Becker A."/>
            <person name="Gohl D.M."/>
            <person name="Silverstein K.A.T."/>
            <person name="Koren S."/>
            <person name="Bechman K.B."/>
            <person name="Herman A."/>
            <person name="Abrahante J.E."/>
            <person name="Garbe J."/>
        </authorList>
    </citation>
    <scope>NUCLEOTIDE SEQUENCE</scope>
    <source>
        <strain evidence="2">Duluth1</strain>
        <tissue evidence="2">Whole animal</tissue>
    </source>
</reference>
<dbReference type="EMBL" id="JAIWYP010000002">
    <property type="protein sequence ID" value="KAH3868065.1"/>
    <property type="molecule type" value="Genomic_DNA"/>
</dbReference>
<sequence>MSAVGSTGRDKRRTIQKLSQSTERSSNWLWLRRDDTALKKLIYRHSPEATVAPPSRDVQGSGAKHLRRRDTMLMMIVDLQYTTTKEPMSTGDSWVGGILYSTKKTSSHTRNV</sequence>
<evidence type="ECO:0000313" key="2">
    <source>
        <dbReference type="EMBL" id="KAH3868065.1"/>
    </source>
</evidence>
<name>A0A9D4RJ29_DREPO</name>
<evidence type="ECO:0000256" key="1">
    <source>
        <dbReference type="SAM" id="MobiDB-lite"/>
    </source>
</evidence>
<proteinExistence type="predicted"/>
<accession>A0A9D4RJ29</accession>
<reference evidence="2" key="1">
    <citation type="journal article" date="2019" name="bioRxiv">
        <title>The Genome of the Zebra Mussel, Dreissena polymorpha: A Resource for Invasive Species Research.</title>
        <authorList>
            <person name="McCartney M.A."/>
            <person name="Auch B."/>
            <person name="Kono T."/>
            <person name="Mallez S."/>
            <person name="Zhang Y."/>
            <person name="Obille A."/>
            <person name="Becker A."/>
            <person name="Abrahante J.E."/>
            <person name="Garbe J."/>
            <person name="Badalamenti J.P."/>
            <person name="Herman A."/>
            <person name="Mangelson H."/>
            <person name="Liachko I."/>
            <person name="Sullivan S."/>
            <person name="Sone E.D."/>
            <person name="Koren S."/>
            <person name="Silverstein K.A.T."/>
            <person name="Beckman K.B."/>
            <person name="Gohl D.M."/>
        </authorList>
    </citation>
    <scope>NUCLEOTIDE SEQUENCE</scope>
    <source>
        <strain evidence="2">Duluth1</strain>
        <tissue evidence="2">Whole animal</tissue>
    </source>
</reference>
<dbReference type="Proteomes" id="UP000828390">
    <property type="component" value="Unassembled WGS sequence"/>
</dbReference>